<feature type="region of interest" description="Disordered" evidence="2">
    <location>
        <begin position="1"/>
        <end position="20"/>
    </location>
</feature>
<dbReference type="Proteomes" id="UP000576393">
    <property type="component" value="Unassembled WGS sequence"/>
</dbReference>
<feature type="region of interest" description="Disordered" evidence="2">
    <location>
        <begin position="89"/>
        <end position="115"/>
    </location>
</feature>
<dbReference type="CDD" id="cd01104">
    <property type="entry name" value="HTH_MlrA-CarA"/>
    <property type="match status" value="1"/>
</dbReference>
<protein>
    <submittedName>
        <fullName evidence="4">DNA-binding transcriptional MerR regulator</fullName>
    </submittedName>
</protein>
<proteinExistence type="predicted"/>
<dbReference type="InterPro" id="IPR036594">
    <property type="entry name" value="Meth_synthase_dom"/>
</dbReference>
<reference evidence="4 5" key="1">
    <citation type="submission" date="2020-07" db="EMBL/GenBank/DDBJ databases">
        <title>Sequencing the genomes of 1000 actinobacteria strains.</title>
        <authorList>
            <person name="Klenk H.-P."/>
        </authorList>
    </citation>
    <scope>NUCLEOTIDE SEQUENCE [LARGE SCALE GENOMIC DNA]</scope>
    <source>
        <strain evidence="4 5">DSM 45763</strain>
    </source>
</reference>
<dbReference type="PANTHER" id="PTHR30204:SF97">
    <property type="entry name" value="MERR FAMILY REGULATORY PROTEIN"/>
    <property type="match status" value="1"/>
</dbReference>
<dbReference type="InterPro" id="IPR003759">
    <property type="entry name" value="Cbl-bd_cap"/>
</dbReference>
<dbReference type="AlphaFoldDB" id="A0A852UVL3"/>
<dbReference type="Gene3D" id="1.10.1660.10">
    <property type="match status" value="1"/>
</dbReference>
<feature type="compositionally biased region" description="Basic and acidic residues" evidence="2">
    <location>
        <begin position="1"/>
        <end position="13"/>
    </location>
</feature>
<dbReference type="PROSITE" id="PS50937">
    <property type="entry name" value="HTH_MERR_2"/>
    <property type="match status" value="1"/>
</dbReference>
<comment type="caution">
    <text evidence="4">The sequence shown here is derived from an EMBL/GenBank/DDBJ whole genome shotgun (WGS) entry which is preliminary data.</text>
</comment>
<dbReference type="GO" id="GO:0003700">
    <property type="term" value="F:DNA-binding transcription factor activity"/>
    <property type="evidence" value="ECO:0007669"/>
    <property type="project" value="InterPro"/>
</dbReference>
<dbReference type="Gene3D" id="1.10.1240.10">
    <property type="entry name" value="Methionine synthase domain"/>
    <property type="match status" value="1"/>
</dbReference>
<accession>A0A852UVL3</accession>
<evidence type="ECO:0000313" key="4">
    <source>
        <dbReference type="EMBL" id="NYF39626.1"/>
    </source>
</evidence>
<dbReference type="InterPro" id="IPR009061">
    <property type="entry name" value="DNA-bd_dom_put_sf"/>
</dbReference>
<dbReference type="Gene3D" id="3.40.50.280">
    <property type="entry name" value="Cobalamin-binding domain"/>
    <property type="match status" value="1"/>
</dbReference>
<dbReference type="PANTHER" id="PTHR30204">
    <property type="entry name" value="REDOX-CYCLING DRUG-SENSING TRANSCRIPTIONAL ACTIVATOR SOXR"/>
    <property type="match status" value="1"/>
</dbReference>
<dbReference type="EMBL" id="JACCCO010000001">
    <property type="protein sequence ID" value="NYF39626.1"/>
    <property type="molecule type" value="Genomic_DNA"/>
</dbReference>
<dbReference type="SMART" id="SM00422">
    <property type="entry name" value="HTH_MERR"/>
    <property type="match status" value="1"/>
</dbReference>
<keyword evidence="1 4" id="KW-0238">DNA-binding</keyword>
<sequence length="334" mass="35741">MTTRMDEPGRPAPEDEPGYGIGAVARRLGVPAPTLRTWNLRYGIGPSRRSPGGHRRYDADDLRRLEEMNRLIKLGVPAADAAREVLRPGAARREAPSGRPPRPGPGQDAAAPSAQGGLALERIVPAAPGAGTQIPTAAMLARAAVALDSSTVAEWIGAALERHGVVWTWEKLVLPVFETICHRQAETGASVEVEHLFSDRVLAALTRLVRRPARPVNDRPVLLACAAEEQHSLPVHALAAELSAVHRLETRVLGARTPYPALADAMRRLSPAVVFVWSQRSETGDPAPLGSLPTLRPASRIVAGGPGWREGLPPSVALVTSFPEAVTRIREAVR</sequence>
<evidence type="ECO:0000256" key="2">
    <source>
        <dbReference type="SAM" id="MobiDB-lite"/>
    </source>
</evidence>
<dbReference type="SUPFAM" id="SSF46955">
    <property type="entry name" value="Putative DNA-binding domain"/>
    <property type="match status" value="1"/>
</dbReference>
<dbReference type="RefSeq" id="WP_312873122.1">
    <property type="nucleotide sequence ID" value="NZ_JACCCO010000001.1"/>
</dbReference>
<dbReference type="Pfam" id="PF13411">
    <property type="entry name" value="MerR_1"/>
    <property type="match status" value="1"/>
</dbReference>
<dbReference type="GO" id="GO:0003677">
    <property type="term" value="F:DNA binding"/>
    <property type="evidence" value="ECO:0007669"/>
    <property type="project" value="UniProtKB-KW"/>
</dbReference>
<evidence type="ECO:0000313" key="5">
    <source>
        <dbReference type="Proteomes" id="UP000576393"/>
    </source>
</evidence>
<evidence type="ECO:0000259" key="3">
    <source>
        <dbReference type="PROSITE" id="PS50937"/>
    </source>
</evidence>
<feature type="domain" description="HTH merR-type" evidence="3">
    <location>
        <begin position="18"/>
        <end position="87"/>
    </location>
</feature>
<dbReference type="Pfam" id="PF02607">
    <property type="entry name" value="B12-binding_2"/>
    <property type="match status" value="1"/>
</dbReference>
<name>A0A852UVL3_9ACTN</name>
<dbReference type="InterPro" id="IPR047057">
    <property type="entry name" value="MerR_fam"/>
</dbReference>
<dbReference type="InterPro" id="IPR000551">
    <property type="entry name" value="MerR-type_HTH_dom"/>
</dbReference>
<gene>
    <name evidence="4" type="ORF">HDA43_001785</name>
</gene>
<keyword evidence="5" id="KW-1185">Reference proteome</keyword>
<organism evidence="4 5">
    <name type="scientific">Streptosporangium sandarakinum</name>
    <dbReference type="NCBI Taxonomy" id="1260955"/>
    <lineage>
        <taxon>Bacteria</taxon>
        <taxon>Bacillati</taxon>
        <taxon>Actinomycetota</taxon>
        <taxon>Actinomycetes</taxon>
        <taxon>Streptosporangiales</taxon>
        <taxon>Streptosporangiaceae</taxon>
        <taxon>Streptosporangium</taxon>
    </lineage>
</organism>
<evidence type="ECO:0000256" key="1">
    <source>
        <dbReference type="ARBA" id="ARBA00023125"/>
    </source>
</evidence>